<proteinExistence type="predicted"/>
<dbReference type="SMART" id="SM01321">
    <property type="entry name" value="Y1_Tnp"/>
    <property type="match status" value="1"/>
</dbReference>
<gene>
    <name evidence="2" type="ORF">DealDRAFT_1388</name>
</gene>
<dbReference type="SUPFAM" id="SSF143422">
    <property type="entry name" value="Transposase IS200-like"/>
    <property type="match status" value="1"/>
</dbReference>
<sequence length="251" mass="29184">MPRTARKLSSTGLYHIILRGVNREAVFIDDEDRRQFLKILKYIEKVSGCEILCYCLMDNHIHILLKVNDEPLATIIKRICGSYVLYFNKRHGRIGHLFQERFRSEPVESNRYFLTVFRYILRNPVKAGMVKLVSEYRWSSYNEYVRASTLTGSYSLNLFAESGYNSFESFKEYVNTPNEDECLEYEDKPSISDDEVKEIIEGIIGVCAREIKKMDKCQRNATIKRIKAVVDVPLRQLARVTGLSKSLLSKI</sequence>
<protein>
    <recommendedName>
        <fullName evidence="1">Transposase IS200-like domain-containing protein</fullName>
    </recommendedName>
</protein>
<dbReference type="InterPro" id="IPR036515">
    <property type="entry name" value="Transposase_17_sf"/>
</dbReference>
<dbReference type="PANTHER" id="PTHR34322">
    <property type="entry name" value="TRANSPOSASE, Y1_TNP DOMAIN-CONTAINING"/>
    <property type="match status" value="1"/>
</dbReference>
<evidence type="ECO:0000259" key="1">
    <source>
        <dbReference type="SMART" id="SM01321"/>
    </source>
</evidence>
<accession>C0GFX9</accession>
<dbReference type="GO" id="GO:0003677">
    <property type="term" value="F:DNA binding"/>
    <property type="evidence" value="ECO:0007669"/>
    <property type="project" value="InterPro"/>
</dbReference>
<dbReference type="GO" id="GO:0004803">
    <property type="term" value="F:transposase activity"/>
    <property type="evidence" value="ECO:0007669"/>
    <property type="project" value="InterPro"/>
</dbReference>
<evidence type="ECO:0000313" key="2">
    <source>
        <dbReference type="EMBL" id="EEG77668.1"/>
    </source>
</evidence>
<dbReference type="RefSeq" id="WP_008516102.1">
    <property type="nucleotide sequence ID" value="NZ_ACJM01000006.1"/>
</dbReference>
<feature type="domain" description="Transposase IS200-like" evidence="1">
    <location>
        <begin position="9"/>
        <end position="123"/>
    </location>
</feature>
<keyword evidence="3" id="KW-1185">Reference proteome</keyword>
<name>C0GFX9_DETAL</name>
<dbReference type="EMBL" id="ACJM01000006">
    <property type="protein sequence ID" value="EEG77668.1"/>
    <property type="molecule type" value="Genomic_DNA"/>
</dbReference>
<dbReference type="OrthoDB" id="9788881at2"/>
<dbReference type="Proteomes" id="UP000006443">
    <property type="component" value="Unassembled WGS sequence"/>
</dbReference>
<dbReference type="InterPro" id="IPR002686">
    <property type="entry name" value="Transposase_17"/>
</dbReference>
<dbReference type="STRING" id="555088.DealDRAFT_1388"/>
<dbReference type="AlphaFoldDB" id="C0GFX9"/>
<dbReference type="Pfam" id="PF01797">
    <property type="entry name" value="Y1_Tnp"/>
    <property type="match status" value="1"/>
</dbReference>
<dbReference type="Gene3D" id="3.30.70.1290">
    <property type="entry name" value="Transposase IS200-like"/>
    <property type="match status" value="1"/>
</dbReference>
<dbReference type="GO" id="GO:0006313">
    <property type="term" value="P:DNA transposition"/>
    <property type="evidence" value="ECO:0007669"/>
    <property type="project" value="InterPro"/>
</dbReference>
<dbReference type="PANTHER" id="PTHR34322:SF2">
    <property type="entry name" value="TRANSPOSASE IS200-LIKE DOMAIN-CONTAINING PROTEIN"/>
    <property type="match status" value="1"/>
</dbReference>
<dbReference type="eggNOG" id="COG1943">
    <property type="taxonomic scope" value="Bacteria"/>
</dbReference>
<organism evidence="2 3">
    <name type="scientific">Dethiobacter alkaliphilus AHT 1</name>
    <dbReference type="NCBI Taxonomy" id="555088"/>
    <lineage>
        <taxon>Bacteria</taxon>
        <taxon>Bacillati</taxon>
        <taxon>Bacillota</taxon>
        <taxon>Dethiobacteria</taxon>
        <taxon>Dethiobacterales</taxon>
        <taxon>Dethiobacteraceae</taxon>
        <taxon>Dethiobacter</taxon>
    </lineage>
</organism>
<reference evidence="2 3" key="1">
    <citation type="submission" date="2009-02" db="EMBL/GenBank/DDBJ databases">
        <title>Sequencing of the draft genome and assembly of Dethiobacter alkaliphilus AHT 1.</title>
        <authorList>
            <consortium name="US DOE Joint Genome Institute (JGI-PGF)"/>
            <person name="Lucas S."/>
            <person name="Copeland A."/>
            <person name="Lapidus A."/>
            <person name="Glavina del Rio T."/>
            <person name="Dalin E."/>
            <person name="Tice H."/>
            <person name="Bruce D."/>
            <person name="Goodwin L."/>
            <person name="Pitluck S."/>
            <person name="Larimer F."/>
            <person name="Land M.L."/>
            <person name="Hauser L."/>
            <person name="Muyzer G."/>
        </authorList>
    </citation>
    <scope>NUCLEOTIDE SEQUENCE [LARGE SCALE GENOMIC DNA]</scope>
    <source>
        <strain evidence="2 3">AHT 1</strain>
    </source>
</reference>
<comment type="caution">
    <text evidence="2">The sequence shown here is derived from an EMBL/GenBank/DDBJ whole genome shotgun (WGS) entry which is preliminary data.</text>
</comment>
<evidence type="ECO:0000313" key="3">
    <source>
        <dbReference type="Proteomes" id="UP000006443"/>
    </source>
</evidence>